<dbReference type="EMBL" id="JABCRI010000021">
    <property type="protein sequence ID" value="KAF8380844.1"/>
    <property type="molecule type" value="Genomic_DNA"/>
</dbReference>
<dbReference type="Pfam" id="PF06219">
    <property type="entry name" value="DUF1005"/>
    <property type="match status" value="1"/>
</dbReference>
<dbReference type="Proteomes" id="UP000655225">
    <property type="component" value="Unassembled WGS sequence"/>
</dbReference>
<feature type="compositionally biased region" description="Low complexity" evidence="1">
    <location>
        <begin position="279"/>
        <end position="291"/>
    </location>
</feature>
<keyword evidence="3" id="KW-1185">Reference proteome</keyword>
<gene>
    <name evidence="2" type="ORF">HHK36_028339</name>
</gene>
<dbReference type="PANTHER" id="PTHR31317:SF4">
    <property type="entry name" value="OS08G0163500 PROTEIN"/>
    <property type="match status" value="1"/>
</dbReference>
<dbReference type="OrthoDB" id="1848252at2759"/>
<evidence type="ECO:0000313" key="3">
    <source>
        <dbReference type="Proteomes" id="UP000655225"/>
    </source>
</evidence>
<dbReference type="OMA" id="SPCLCEI"/>
<evidence type="ECO:0000256" key="1">
    <source>
        <dbReference type="SAM" id="MobiDB-lite"/>
    </source>
</evidence>
<feature type="region of interest" description="Disordered" evidence="1">
    <location>
        <begin position="277"/>
        <end position="298"/>
    </location>
</feature>
<dbReference type="InterPro" id="IPR010410">
    <property type="entry name" value="DUF1005"/>
</dbReference>
<dbReference type="PANTHER" id="PTHR31317">
    <property type="entry name" value="OS08G0163500 PROTEIN"/>
    <property type="match status" value="1"/>
</dbReference>
<evidence type="ECO:0000313" key="2">
    <source>
        <dbReference type="EMBL" id="KAF8380844.1"/>
    </source>
</evidence>
<proteinExistence type="predicted"/>
<reference evidence="2 3" key="1">
    <citation type="submission" date="2020-04" db="EMBL/GenBank/DDBJ databases">
        <title>Plant Genome Project.</title>
        <authorList>
            <person name="Zhang R.-G."/>
        </authorList>
    </citation>
    <scope>NUCLEOTIDE SEQUENCE [LARGE SCALE GENOMIC DNA]</scope>
    <source>
        <strain evidence="2">YNK0</strain>
        <tissue evidence="2">Leaf</tissue>
    </source>
</reference>
<name>A0A834YJ78_TETSI</name>
<organism evidence="2 3">
    <name type="scientific">Tetracentron sinense</name>
    <name type="common">Spur-leaf</name>
    <dbReference type="NCBI Taxonomy" id="13715"/>
    <lineage>
        <taxon>Eukaryota</taxon>
        <taxon>Viridiplantae</taxon>
        <taxon>Streptophyta</taxon>
        <taxon>Embryophyta</taxon>
        <taxon>Tracheophyta</taxon>
        <taxon>Spermatophyta</taxon>
        <taxon>Magnoliopsida</taxon>
        <taxon>Trochodendrales</taxon>
        <taxon>Trochodendraceae</taxon>
        <taxon>Tetracentron</taxon>
    </lineage>
</organism>
<dbReference type="AlphaFoldDB" id="A0A834YJ78"/>
<sequence length="499" mass="54085">MNVDFGRQGKELPWVLNSICGEGLVSSLPAIKAIVFCYVKLVAYLCDRILDNPGSEFVINGEGLVTTMDPEAFVRLSIGSLGLRIPVASSKAVQDGIHASSSLCLCEIRLRGFPVQTASVPLIFSPEANPDPHSIVSSFYLEESNLKALLTAGCFHASHAYLEIAVFTGRQGFHCGVSSKKKQIGTFRLQVGPEWGEGKPVILHNGWAGIGKTRHEGGKPGAELHLRVKLDPDPRYVFQFEDETASSPQIVQLQGTIKQPIFSCKFSRDRRTSQLDPMSTYWSSGSSTGGTAQESERRERKGWRVMIHDLSGSAIAAAFMATPFVPSTGCDRVARSNPGAWLIARPDACGGPESWQPWGKLEAWRECGIRDSICCRFHLLSEGQEGGGLLVSEMMISADKGGEFFIDTGRRTPAATPLPSPQSSGDFAVLSPTVGGFVMNCRVQGEGKSSKPLVQLAMRHVTCVEDAAIFMALAAAVDLSIEACRPFRRKAKRGTRHSL</sequence>
<protein>
    <submittedName>
        <fullName evidence="2">Uncharacterized protein</fullName>
    </submittedName>
</protein>
<accession>A0A834YJ78</accession>
<comment type="caution">
    <text evidence="2">The sequence shown here is derived from an EMBL/GenBank/DDBJ whole genome shotgun (WGS) entry which is preliminary data.</text>
</comment>